<dbReference type="GO" id="GO:0009898">
    <property type="term" value="C:cytoplasmic side of plasma membrane"/>
    <property type="evidence" value="ECO:0007669"/>
    <property type="project" value="TreeGrafter"/>
</dbReference>
<keyword evidence="1" id="KW-0547">Nucleotide-binding</keyword>
<dbReference type="RefSeq" id="WP_115793477.1">
    <property type="nucleotide sequence ID" value="NZ_QSLN01000036.1"/>
</dbReference>
<feature type="region of interest" description="Disordered" evidence="3">
    <location>
        <begin position="294"/>
        <end position="320"/>
    </location>
</feature>
<reference evidence="5 6" key="1">
    <citation type="submission" date="2018-08" db="EMBL/GenBank/DDBJ databases">
        <title>Form III RuBisCO-mediated autotrophy in Thermodesulfobium bacteria.</title>
        <authorList>
            <person name="Toshchakov S.V."/>
            <person name="Kublanov I.V."/>
            <person name="Frolov E."/>
            <person name="Bonch-Osmolovskaya E.A."/>
            <person name="Tourova T.P."/>
            <person name="Chernych N.A."/>
            <person name="Lebedinsky A.V."/>
        </authorList>
    </citation>
    <scope>NUCLEOTIDE SEQUENCE [LARGE SCALE GENOMIC DNA]</scope>
    <source>
        <strain evidence="5 6">SR</strain>
    </source>
</reference>
<accession>A0A3D8P1Y8</accession>
<dbReference type="GO" id="GO:0005524">
    <property type="term" value="F:ATP binding"/>
    <property type="evidence" value="ECO:0007669"/>
    <property type="project" value="UniProtKB-KW"/>
</dbReference>
<keyword evidence="6" id="KW-1185">Reference proteome</keyword>
<gene>
    <name evidence="5" type="ORF">DXX99_10770</name>
</gene>
<dbReference type="PANTHER" id="PTHR43384:SF6">
    <property type="entry name" value="SEPTUM SITE-DETERMINING PROTEIN MIND HOMOLOG, CHLOROPLASTIC"/>
    <property type="match status" value="1"/>
</dbReference>
<comment type="caution">
    <text evidence="5">The sequence shown here is derived from an EMBL/GenBank/DDBJ whole genome shotgun (WGS) entry which is preliminary data.</text>
</comment>
<dbReference type="GO" id="GO:0005829">
    <property type="term" value="C:cytosol"/>
    <property type="evidence" value="ECO:0007669"/>
    <property type="project" value="TreeGrafter"/>
</dbReference>
<dbReference type="PANTHER" id="PTHR43384">
    <property type="entry name" value="SEPTUM SITE-DETERMINING PROTEIN MIND HOMOLOG, CHLOROPLASTIC-RELATED"/>
    <property type="match status" value="1"/>
</dbReference>
<dbReference type="OrthoDB" id="1727111at2"/>
<name>A0A3D8P1Y8_9THEO</name>
<evidence type="ECO:0000259" key="4">
    <source>
        <dbReference type="Pfam" id="PF01656"/>
    </source>
</evidence>
<keyword evidence="2" id="KW-0067">ATP-binding</keyword>
<dbReference type="InterPro" id="IPR050625">
    <property type="entry name" value="ParA/MinD_ATPase"/>
</dbReference>
<feature type="region of interest" description="Disordered" evidence="3">
    <location>
        <begin position="145"/>
        <end position="184"/>
    </location>
</feature>
<protein>
    <recommendedName>
        <fullName evidence="4">CobQ/CobB/MinD/ParA nucleotide binding domain-containing protein</fullName>
    </recommendedName>
</protein>
<evidence type="ECO:0000256" key="2">
    <source>
        <dbReference type="ARBA" id="ARBA00022840"/>
    </source>
</evidence>
<feature type="compositionally biased region" description="Low complexity" evidence="3">
    <location>
        <begin position="308"/>
        <end position="317"/>
    </location>
</feature>
<dbReference type="AlphaFoldDB" id="A0A3D8P1Y8"/>
<dbReference type="GO" id="GO:0016887">
    <property type="term" value="F:ATP hydrolysis activity"/>
    <property type="evidence" value="ECO:0007669"/>
    <property type="project" value="TreeGrafter"/>
</dbReference>
<dbReference type="SUPFAM" id="SSF52540">
    <property type="entry name" value="P-loop containing nucleoside triphosphate hydrolases"/>
    <property type="match status" value="1"/>
</dbReference>
<evidence type="ECO:0000256" key="1">
    <source>
        <dbReference type="ARBA" id="ARBA00022741"/>
    </source>
</evidence>
<dbReference type="InterPro" id="IPR002586">
    <property type="entry name" value="CobQ/CobB/MinD/ParA_Nub-bd_dom"/>
</dbReference>
<dbReference type="InterPro" id="IPR027417">
    <property type="entry name" value="P-loop_NTPase"/>
</dbReference>
<evidence type="ECO:0000256" key="3">
    <source>
        <dbReference type="SAM" id="MobiDB-lite"/>
    </source>
</evidence>
<dbReference type="Gene3D" id="3.40.50.300">
    <property type="entry name" value="P-loop containing nucleotide triphosphate hydrolases"/>
    <property type="match status" value="1"/>
</dbReference>
<evidence type="ECO:0000313" key="5">
    <source>
        <dbReference type="EMBL" id="RDV80493.1"/>
    </source>
</evidence>
<dbReference type="EMBL" id="QSLN01000036">
    <property type="protein sequence ID" value="RDV80493.1"/>
    <property type="molecule type" value="Genomic_DNA"/>
</dbReference>
<dbReference type="Pfam" id="PF01656">
    <property type="entry name" value="CbiA"/>
    <property type="match status" value="1"/>
</dbReference>
<evidence type="ECO:0000313" key="6">
    <source>
        <dbReference type="Proteomes" id="UP000256329"/>
    </source>
</evidence>
<feature type="domain" description="CobQ/CobB/MinD/ParA nucleotide binding" evidence="4">
    <location>
        <begin position="334"/>
        <end position="428"/>
    </location>
</feature>
<dbReference type="Proteomes" id="UP000256329">
    <property type="component" value="Unassembled WGS sequence"/>
</dbReference>
<dbReference type="GO" id="GO:0051782">
    <property type="term" value="P:negative regulation of cell division"/>
    <property type="evidence" value="ECO:0007669"/>
    <property type="project" value="TreeGrafter"/>
</dbReference>
<proteinExistence type="predicted"/>
<sequence>MRVFATLDDRKTERELASLLPGIEFVSTPDAADVALVVARDPANGVGVPNAHEYLALSTHIPTVAVVNLDSPGADAFVRLAGEMGVRPETLVAYRGAFPVKNVAWTVGNLSGIQLCEESFAGSERREKGVRRVPFWEKLFRFRQRQPQEERPGDLPVPGVPGPGGPGAGTAPEGRPPSADPGVALGCKPPTLATRTVAQASGLHFAAGGVLVLAHPEVAARLARFGVRCVADPRDAVVCVCSPEEARLVPPGMPLVVYLGDAGPGEWLSWAEKGVPVATTPEALAREVRRLLGPEKDTPVSGPVPGLAGKTATPTARGAGGGRRGVVAAFYSGAQGQQGKTTLALNLAALLAEGGLKVRLADLDTDKGGLSTLCGFSESSLPPVDLTSALEGGEFTVPGPAGTELVPAPLDRPGWFPEPEDAARLVGALASGCDCLVLDFGARIASPAVLAVLGECNVVFFVSTPLRSALSAVARFRAKCLAEVGAGKIVTLVNRAGIRGGVSVRDAALLLGVGDEVLAVPEEPAVVEADGRAALTGIYHPPVLEPGKKKSSFRKALEGVASRVPQPGRAVGEEVSAC</sequence>
<organism evidence="5 6">
    <name type="scientific">Ammonifex thiophilus</name>
    <dbReference type="NCBI Taxonomy" id="444093"/>
    <lineage>
        <taxon>Bacteria</taxon>
        <taxon>Bacillati</taxon>
        <taxon>Bacillota</taxon>
        <taxon>Clostridia</taxon>
        <taxon>Thermoanaerobacterales</taxon>
        <taxon>Thermoanaerobacteraceae</taxon>
        <taxon>Ammonifex</taxon>
    </lineage>
</organism>